<dbReference type="PANTHER" id="PTHR44259">
    <property type="entry name" value="OS07G0183000 PROTEIN-RELATED"/>
    <property type="match status" value="1"/>
</dbReference>
<dbReference type="Gene3D" id="1.20.1280.50">
    <property type="match status" value="1"/>
</dbReference>
<dbReference type="Pfam" id="PF03478">
    <property type="entry name" value="Beta-prop_KIB1-4"/>
    <property type="match status" value="1"/>
</dbReference>
<reference evidence="2" key="1">
    <citation type="journal article" date="2014" name="Nat. Commun.">
        <title>The emerging biofuel crop Camelina sativa retains a highly undifferentiated hexaploid genome structure.</title>
        <authorList>
            <person name="Kagale S."/>
            <person name="Koh C."/>
            <person name="Nixon J."/>
            <person name="Bollina V."/>
            <person name="Clarke W.E."/>
            <person name="Tuteja R."/>
            <person name="Spillane C."/>
            <person name="Robinson S.J."/>
            <person name="Links M.G."/>
            <person name="Clarke C."/>
            <person name="Higgins E.E."/>
            <person name="Huebert T."/>
            <person name="Sharpe A.G."/>
            <person name="Parkin I.A."/>
        </authorList>
    </citation>
    <scope>NUCLEOTIDE SEQUENCE [LARGE SCALE GENOMIC DNA]</scope>
    <source>
        <strain evidence="2">cv. DH55</strain>
    </source>
</reference>
<dbReference type="Proteomes" id="UP000694864">
    <property type="component" value="Chromosome 12"/>
</dbReference>
<reference evidence="3" key="2">
    <citation type="submission" date="2025-08" db="UniProtKB">
        <authorList>
            <consortium name="RefSeq"/>
        </authorList>
    </citation>
    <scope>IDENTIFICATION</scope>
    <source>
        <tissue evidence="3">Leaf</tissue>
    </source>
</reference>
<proteinExistence type="predicted"/>
<dbReference type="InterPro" id="IPR050942">
    <property type="entry name" value="F-box_BR-signaling"/>
</dbReference>
<dbReference type="InterPro" id="IPR001810">
    <property type="entry name" value="F-box_dom"/>
</dbReference>
<keyword evidence="2" id="KW-1185">Reference proteome</keyword>
<dbReference type="InterPro" id="IPR036047">
    <property type="entry name" value="F-box-like_dom_sf"/>
</dbReference>
<protein>
    <submittedName>
        <fullName evidence="3">F-box protein At1g69090-like</fullName>
    </submittedName>
</protein>
<organism evidence="2 3">
    <name type="scientific">Camelina sativa</name>
    <name type="common">False flax</name>
    <name type="synonym">Myagrum sativum</name>
    <dbReference type="NCBI Taxonomy" id="90675"/>
    <lineage>
        <taxon>Eukaryota</taxon>
        <taxon>Viridiplantae</taxon>
        <taxon>Streptophyta</taxon>
        <taxon>Embryophyta</taxon>
        <taxon>Tracheophyta</taxon>
        <taxon>Spermatophyta</taxon>
        <taxon>Magnoliopsida</taxon>
        <taxon>eudicotyledons</taxon>
        <taxon>Gunneridae</taxon>
        <taxon>Pentapetalae</taxon>
        <taxon>rosids</taxon>
        <taxon>malvids</taxon>
        <taxon>Brassicales</taxon>
        <taxon>Brassicaceae</taxon>
        <taxon>Camelineae</taxon>
        <taxon>Camelina</taxon>
    </lineage>
</organism>
<dbReference type="GeneID" id="104731551"/>
<gene>
    <name evidence="3" type="primary">LOC104731551</name>
</gene>
<accession>A0ABM0V159</accession>
<dbReference type="RefSeq" id="XP_010449278.1">
    <property type="nucleotide sequence ID" value="XM_010450976.2"/>
</dbReference>
<feature type="domain" description="F-box" evidence="1">
    <location>
        <begin position="26"/>
        <end position="66"/>
    </location>
</feature>
<dbReference type="SMART" id="SM00256">
    <property type="entry name" value="FBOX"/>
    <property type="match status" value="1"/>
</dbReference>
<evidence type="ECO:0000313" key="2">
    <source>
        <dbReference type="Proteomes" id="UP000694864"/>
    </source>
</evidence>
<dbReference type="Pfam" id="PF00646">
    <property type="entry name" value="F-box"/>
    <property type="match status" value="1"/>
</dbReference>
<sequence length="383" mass="44771">MASHAVSATETTRSGSKRNLHCWSQLPLDLLRLVFERLGFADFERAKTVCSSWRSASKISEPNNQIPWMILFPKDKNYGILFNPEEKEKQYKTQDLGDDFGKSFCVATCRSWLLMLDDRGYIKDVPQYKFYILHLLTLERINLPSFEYGITSPVLWVDEKTQDYLIIGMFGEENAVSFKRGDNSWKIIPHLLGIDECFKMVYKDHKLFCFNYFKLCIHDFSGEIPLEIFKISVRECLPRSVGGIRPLGSRGLPYLPTIRYNIVVTVRGDVLFVKSQRPLRSKKWTFQIYKMDSSKKTKWDKIVSLKDETILLDLGITVLAKDLEGITRNSIYFNGNLSEEKYQENNIFIYNLDSKKVERPHKFLFSSLPFISARWFFPSFKRE</sequence>
<dbReference type="PANTHER" id="PTHR44259:SF25">
    <property type="entry name" value="F-BOX DOMAIN-CONTAINING PROTEIN"/>
    <property type="match status" value="1"/>
</dbReference>
<name>A0ABM0V159_CAMSA</name>
<evidence type="ECO:0000313" key="3">
    <source>
        <dbReference type="RefSeq" id="XP_010449278.1"/>
    </source>
</evidence>
<dbReference type="SUPFAM" id="SSF81383">
    <property type="entry name" value="F-box domain"/>
    <property type="match status" value="1"/>
</dbReference>
<dbReference type="InterPro" id="IPR005174">
    <property type="entry name" value="KIB1-4_b-propeller"/>
</dbReference>
<evidence type="ECO:0000259" key="1">
    <source>
        <dbReference type="SMART" id="SM00256"/>
    </source>
</evidence>